<keyword evidence="4" id="KW-0862">Zinc</keyword>
<accession>A0ABP1R6K5</accession>
<feature type="domain" description="C2H2-type" evidence="7">
    <location>
        <begin position="742"/>
        <end position="769"/>
    </location>
</feature>
<sequence>MESVFCIVCLKRKGLSSSTFSGGGGRGHGGEDKPNIFWKFARDYLQFSTVGQDHDAFIDDEHYIGDRVSELLDGDGDVKIKKSFCTDCAKVINSICQLYLELLGVQLRLSWKLGELGKLFESCNVAVSSSSSSLSSSKQLDQVREQLITKCAQKAQEYSPRIINSPDSAPDSVLPVPEIKTEPNADFMFYQPEEIPDVKISEENDQDDDDGVGSGIEDSYHPSSDEELPQAEKDSDSDWSSGDNDYSKNSKQSSTKKRKKRRPNSQTIKKNSKPVIKEEDAINKEEDSVSKDEASSTSAPWDCELCGPTTTSLTLHLSWHEKKIEKKEHQCYFCYKTFALRQSLNRHVKVGHSKKLSKERQFRCPEKNCSVQNFETVLQLNEHLAQTHSNGDTIPLCSLCGLGCLDENLLKLHELLHIRPIKKLNNHSKLKNRVVCPECGKDLTNWVHLQSHYNIYHGACLKTYQCSQCKTSCTSSLALRSHRIKYHSDSGALQYNKKIALQQEKLKGPPQFCNECGKELKNKLRLEEHFRRVHKEVKCQLCGEITKGFIALQEHRIKKHNFRDYTNGKEGETFECTICSKMMPSRPRLLSHMSDYHSQEKFECEICKKVYKGRIQLRSHMKKAHNSEDIKQEICPHCGKTLADSKSLGTHIGNVHPEFLVADGGRANSHGHECPHCKEKFRMKYALDRHLLRGHPDKEVGEGLIECKVCGMRMLKKKQSYMDYHMETHLTVEERRRQGKLHMCHVCGKEFRTRKAYKGHVKAHDEDEAK</sequence>
<evidence type="ECO:0000256" key="6">
    <source>
        <dbReference type="SAM" id="MobiDB-lite"/>
    </source>
</evidence>
<feature type="domain" description="C2H2-type" evidence="7">
    <location>
        <begin position="602"/>
        <end position="630"/>
    </location>
</feature>
<comment type="caution">
    <text evidence="8">The sequence shown here is derived from an EMBL/GenBank/DDBJ whole genome shotgun (WGS) entry which is preliminary data.</text>
</comment>
<feature type="compositionally biased region" description="Basic and acidic residues" evidence="6">
    <location>
        <begin position="275"/>
        <end position="294"/>
    </location>
</feature>
<feature type="domain" description="C2H2-type" evidence="7">
    <location>
        <begin position="511"/>
        <end position="539"/>
    </location>
</feature>
<feature type="compositionally biased region" description="Basic residues" evidence="6">
    <location>
        <begin position="254"/>
        <end position="263"/>
    </location>
</feature>
<evidence type="ECO:0000256" key="2">
    <source>
        <dbReference type="ARBA" id="ARBA00022737"/>
    </source>
</evidence>
<feature type="region of interest" description="Disordered" evidence="6">
    <location>
        <begin position="159"/>
        <end position="178"/>
    </location>
</feature>
<keyword evidence="1" id="KW-0479">Metal-binding</keyword>
<dbReference type="PANTHER" id="PTHR24379">
    <property type="entry name" value="KRAB AND ZINC FINGER DOMAIN-CONTAINING"/>
    <property type="match status" value="1"/>
</dbReference>
<dbReference type="PANTHER" id="PTHR24379:SF127">
    <property type="entry name" value="BLOODY FINGERS-RELATED"/>
    <property type="match status" value="1"/>
</dbReference>
<feature type="domain" description="C2H2-type" evidence="7">
    <location>
        <begin position="434"/>
        <end position="457"/>
    </location>
</feature>
<dbReference type="PROSITE" id="PS00028">
    <property type="entry name" value="ZINC_FINGER_C2H2_1"/>
    <property type="match status" value="9"/>
</dbReference>
<evidence type="ECO:0000313" key="8">
    <source>
        <dbReference type="EMBL" id="CAL8121498.1"/>
    </source>
</evidence>
<dbReference type="SMART" id="SM00355">
    <property type="entry name" value="ZnF_C2H2"/>
    <property type="match status" value="14"/>
</dbReference>
<keyword evidence="9" id="KW-1185">Reference proteome</keyword>
<evidence type="ECO:0000256" key="5">
    <source>
        <dbReference type="PROSITE-ProRule" id="PRU00042"/>
    </source>
</evidence>
<protein>
    <recommendedName>
        <fullName evidence="7">C2H2-type domain-containing protein</fullName>
    </recommendedName>
</protein>
<dbReference type="Pfam" id="PF00096">
    <property type="entry name" value="zf-C2H2"/>
    <property type="match status" value="2"/>
</dbReference>
<name>A0ABP1R6K5_9HEXA</name>
<dbReference type="EMBL" id="CAXLJM020000065">
    <property type="protein sequence ID" value="CAL8121498.1"/>
    <property type="molecule type" value="Genomic_DNA"/>
</dbReference>
<evidence type="ECO:0000259" key="7">
    <source>
        <dbReference type="PROSITE" id="PS50157"/>
    </source>
</evidence>
<feature type="compositionally biased region" description="Low complexity" evidence="6">
    <location>
        <begin position="238"/>
        <end position="253"/>
    </location>
</feature>
<evidence type="ECO:0000256" key="4">
    <source>
        <dbReference type="ARBA" id="ARBA00022833"/>
    </source>
</evidence>
<feature type="domain" description="C2H2-type" evidence="7">
    <location>
        <begin position="672"/>
        <end position="700"/>
    </location>
</feature>
<evidence type="ECO:0000256" key="1">
    <source>
        <dbReference type="ARBA" id="ARBA00022723"/>
    </source>
</evidence>
<keyword evidence="2" id="KW-0677">Repeat</keyword>
<feature type="domain" description="C2H2-type" evidence="7">
    <location>
        <begin position="574"/>
        <end position="602"/>
    </location>
</feature>
<keyword evidence="3 5" id="KW-0863">Zinc-finger</keyword>
<dbReference type="InterPro" id="IPR036236">
    <property type="entry name" value="Znf_C2H2_sf"/>
</dbReference>
<proteinExistence type="predicted"/>
<dbReference type="Gene3D" id="3.30.160.60">
    <property type="entry name" value="Classic Zinc Finger"/>
    <property type="match status" value="6"/>
</dbReference>
<reference evidence="8 9" key="1">
    <citation type="submission" date="2024-08" db="EMBL/GenBank/DDBJ databases">
        <authorList>
            <person name="Cucini C."/>
            <person name="Frati F."/>
        </authorList>
    </citation>
    <scope>NUCLEOTIDE SEQUENCE [LARGE SCALE GENOMIC DNA]</scope>
</reference>
<dbReference type="PROSITE" id="PS50157">
    <property type="entry name" value="ZINC_FINGER_C2H2_2"/>
    <property type="match status" value="7"/>
</dbReference>
<dbReference type="SUPFAM" id="SSF57667">
    <property type="entry name" value="beta-beta-alpha zinc fingers"/>
    <property type="match status" value="2"/>
</dbReference>
<feature type="region of interest" description="Disordered" evidence="6">
    <location>
        <begin position="196"/>
        <end position="299"/>
    </location>
</feature>
<dbReference type="InterPro" id="IPR013087">
    <property type="entry name" value="Znf_C2H2_type"/>
</dbReference>
<gene>
    <name evidence="8" type="ORF">ODALV1_LOCUS19414</name>
</gene>
<feature type="compositionally biased region" description="Basic and acidic residues" evidence="6">
    <location>
        <begin position="218"/>
        <end position="236"/>
    </location>
</feature>
<dbReference type="Proteomes" id="UP001642540">
    <property type="component" value="Unassembled WGS sequence"/>
</dbReference>
<feature type="domain" description="C2H2-type" evidence="7">
    <location>
        <begin position="329"/>
        <end position="357"/>
    </location>
</feature>
<evidence type="ECO:0000313" key="9">
    <source>
        <dbReference type="Proteomes" id="UP001642540"/>
    </source>
</evidence>
<evidence type="ECO:0000256" key="3">
    <source>
        <dbReference type="ARBA" id="ARBA00022771"/>
    </source>
</evidence>
<organism evidence="8 9">
    <name type="scientific">Orchesella dallaii</name>
    <dbReference type="NCBI Taxonomy" id="48710"/>
    <lineage>
        <taxon>Eukaryota</taxon>
        <taxon>Metazoa</taxon>
        <taxon>Ecdysozoa</taxon>
        <taxon>Arthropoda</taxon>
        <taxon>Hexapoda</taxon>
        <taxon>Collembola</taxon>
        <taxon>Entomobryomorpha</taxon>
        <taxon>Entomobryoidea</taxon>
        <taxon>Orchesellidae</taxon>
        <taxon>Orchesellinae</taxon>
        <taxon>Orchesella</taxon>
    </lineage>
</organism>